<protein>
    <recommendedName>
        <fullName evidence="3">Adenylate kinase</fullName>
    </recommendedName>
</protein>
<evidence type="ECO:0008006" key="3">
    <source>
        <dbReference type="Google" id="ProtNLM"/>
    </source>
</evidence>
<dbReference type="Proteomes" id="UP000019593">
    <property type="component" value="Chromosome"/>
</dbReference>
<dbReference type="HOGENOM" id="CLU_1365345_0_0_5"/>
<keyword evidence="2" id="KW-1185">Reference proteome</keyword>
<dbReference type="AlphaFoldDB" id="W8RW67"/>
<organism evidence="1 2">
    <name type="scientific">Roseicyclus elongatus DSM 19469</name>
    <dbReference type="NCBI Taxonomy" id="1294273"/>
    <lineage>
        <taxon>Bacteria</taxon>
        <taxon>Pseudomonadati</taxon>
        <taxon>Pseudomonadota</taxon>
        <taxon>Alphaproteobacteria</taxon>
        <taxon>Rhodobacterales</taxon>
        <taxon>Roseobacteraceae</taxon>
        <taxon>Roseicyclus</taxon>
    </lineage>
</organism>
<reference evidence="1 2" key="1">
    <citation type="submission" date="2013-03" db="EMBL/GenBank/DDBJ databases">
        <authorList>
            <person name="Fiebig A."/>
            <person name="Goeker M."/>
            <person name="Klenk H.-P.P."/>
        </authorList>
    </citation>
    <scope>NUCLEOTIDE SEQUENCE [LARGE SCALE GENOMIC DNA]</scope>
    <source>
        <strain evidence="2">DSM 19469</strain>
    </source>
</reference>
<dbReference type="Gene3D" id="3.40.50.300">
    <property type="entry name" value="P-loop containing nucleotide triphosphate hydrolases"/>
    <property type="match status" value="1"/>
</dbReference>
<evidence type="ECO:0000313" key="1">
    <source>
        <dbReference type="EMBL" id="AHM05553.1"/>
    </source>
</evidence>
<gene>
    <name evidence="1" type="ORF">roselon_03295</name>
</gene>
<proteinExistence type="predicted"/>
<evidence type="ECO:0000313" key="2">
    <source>
        <dbReference type="Proteomes" id="UP000019593"/>
    </source>
</evidence>
<dbReference type="SUPFAM" id="SSF52540">
    <property type="entry name" value="P-loop containing nucleoside triphosphate hydrolases"/>
    <property type="match status" value="1"/>
</dbReference>
<accession>W8RW67</accession>
<dbReference type="InterPro" id="IPR027417">
    <property type="entry name" value="P-loop_NTPase"/>
</dbReference>
<dbReference type="KEGG" id="red:roselon_03295"/>
<dbReference type="RefSeq" id="WP_025313189.1">
    <property type="nucleotide sequence ID" value="NZ_CP004372.1"/>
</dbReference>
<sequence length="200" mass="21732">MQMGQDGAGRGVVTGAPRLILLSGARGAGKTVAAARLGAALSMGVIRLDRYFVRYKTVTRCEDTSREAARLIARQLITDLIDARSRAVLEGGWILPKLAAELRDTHGLEPVFLGFPGAWPKKRLKAIRDGAHLSPTGRSHNLAWLDEDEALEIVGRQIGLSRWQQTMCRDLDIPYFDMTDFSAGSAAMAAHFGLDDDDAA</sequence>
<dbReference type="STRING" id="1294273.roselon_03295"/>
<dbReference type="EMBL" id="CP004372">
    <property type="protein sequence ID" value="AHM05553.1"/>
    <property type="molecule type" value="Genomic_DNA"/>
</dbReference>
<name>W8RW67_9RHOB</name>